<reference evidence="1 2" key="1">
    <citation type="submission" date="2018-11" db="EMBL/GenBank/DDBJ databases">
        <authorList>
            <person name="Grassa J C."/>
        </authorList>
    </citation>
    <scope>NUCLEOTIDE SEQUENCE [LARGE SCALE GENOMIC DNA]</scope>
</reference>
<dbReference type="Proteomes" id="UP000596661">
    <property type="component" value="Chromosome 8"/>
</dbReference>
<dbReference type="AlphaFoldDB" id="A0A803R8D1"/>
<accession>A0A803R8D1</accession>
<evidence type="ECO:0000313" key="2">
    <source>
        <dbReference type="Proteomes" id="UP000596661"/>
    </source>
</evidence>
<protein>
    <submittedName>
        <fullName evidence="1">Uncharacterized protein</fullName>
    </submittedName>
</protein>
<dbReference type="Gramene" id="novel_model_6309_5bd9a17a">
    <property type="protein sequence ID" value="cds.novel_model_6309_5bd9a17a"/>
    <property type="gene ID" value="novel_gene_3291_5bd9a17a"/>
</dbReference>
<dbReference type="Gramene" id="novel_model_6310_5bd9a17a.2.5bd9b13c">
    <property type="protein sequence ID" value="cds.novel_model_6310_5bd9a17a.2.5bd9b13c"/>
    <property type="gene ID" value="novel_gene_3291_5bd9a17a"/>
</dbReference>
<dbReference type="EnsemblPlants" id="novel_model_6310_5bd9a17a.2.5bd9b13c">
    <property type="protein sequence ID" value="cds.novel_model_6310_5bd9a17a.2.5bd9b13c"/>
    <property type="gene ID" value="novel_gene_3291_5bd9a17a"/>
</dbReference>
<organism evidence="1 2">
    <name type="scientific">Cannabis sativa</name>
    <name type="common">Hemp</name>
    <name type="synonym">Marijuana</name>
    <dbReference type="NCBI Taxonomy" id="3483"/>
    <lineage>
        <taxon>Eukaryota</taxon>
        <taxon>Viridiplantae</taxon>
        <taxon>Streptophyta</taxon>
        <taxon>Embryophyta</taxon>
        <taxon>Tracheophyta</taxon>
        <taxon>Spermatophyta</taxon>
        <taxon>Magnoliopsida</taxon>
        <taxon>eudicotyledons</taxon>
        <taxon>Gunneridae</taxon>
        <taxon>Pentapetalae</taxon>
        <taxon>rosids</taxon>
        <taxon>fabids</taxon>
        <taxon>Rosales</taxon>
        <taxon>Cannabaceae</taxon>
        <taxon>Cannabis</taxon>
    </lineage>
</organism>
<evidence type="ECO:0000313" key="1">
    <source>
        <dbReference type="EnsemblPlants" id="cds.novel_model_6311_5bd9a17a.1.5bd9b13c"/>
    </source>
</evidence>
<name>A0A803R8D1_CANSA</name>
<dbReference type="Gramene" id="novel_model_6311_5bd9a17a.1.5bd9b13c">
    <property type="protein sequence ID" value="cds.novel_model_6311_5bd9a17a.1.5bd9b13c"/>
    <property type="gene ID" value="novel_gene_3291_5bd9a17a"/>
</dbReference>
<sequence>MCGTETISETEVMGEFIFCDEHLPFFFLFSISRNCFLEQLILFPGLETCLNGFLPEDCIFSQQSRDLKNN</sequence>
<dbReference type="EnsemblPlants" id="novel_model_6309_5bd9a17a">
    <property type="protein sequence ID" value="cds.novel_model_6309_5bd9a17a"/>
    <property type="gene ID" value="novel_gene_3291_5bd9a17a"/>
</dbReference>
<accession>A0A803R8D0</accession>
<keyword evidence="2" id="KW-1185">Reference proteome</keyword>
<accession>A0A803R8C8</accession>
<dbReference type="EnsemblPlants" id="novel_model_6311_5bd9a17a.1.5bd9b13c">
    <property type="protein sequence ID" value="cds.novel_model_6311_5bd9a17a.1.5bd9b13c"/>
    <property type="gene ID" value="novel_gene_3291_5bd9a17a"/>
</dbReference>
<reference evidence="1" key="2">
    <citation type="submission" date="2021-03" db="UniProtKB">
        <authorList>
            <consortium name="EnsemblPlants"/>
        </authorList>
    </citation>
    <scope>IDENTIFICATION</scope>
</reference>
<dbReference type="EMBL" id="UZAU01000713">
    <property type="status" value="NOT_ANNOTATED_CDS"/>
    <property type="molecule type" value="Genomic_DNA"/>
</dbReference>
<proteinExistence type="predicted"/>